<reference evidence="1" key="2">
    <citation type="submission" date="2020-09" db="EMBL/GenBank/DDBJ databases">
        <authorList>
            <person name="Sun Q."/>
            <person name="Ohkuma M."/>
        </authorList>
    </citation>
    <scope>NUCLEOTIDE SEQUENCE</scope>
    <source>
        <strain evidence="1">JCM 4633</strain>
    </source>
</reference>
<sequence length="89" mass="9239">MGSAVTFAELGRLFGEELPPRTVLSSLSPAGADHPLEPMLVRTEHGTTVLYACQYRQDAASPGLLAALGLAPSTPGHTTTCIPAAVSRH</sequence>
<reference evidence="1" key="1">
    <citation type="journal article" date="2014" name="Int. J. Syst. Evol. Microbiol.">
        <title>Complete genome sequence of Corynebacterium casei LMG S-19264T (=DSM 44701T), isolated from a smear-ripened cheese.</title>
        <authorList>
            <consortium name="US DOE Joint Genome Institute (JGI-PGF)"/>
            <person name="Walter F."/>
            <person name="Albersmeier A."/>
            <person name="Kalinowski J."/>
            <person name="Ruckert C."/>
        </authorList>
    </citation>
    <scope>NUCLEOTIDE SEQUENCE</scope>
    <source>
        <strain evidence="1">JCM 4633</strain>
    </source>
</reference>
<organism evidence="1 2">
    <name type="scientific">Streptomyces cinnamoneus</name>
    <name type="common">Streptoverticillium cinnamoneum</name>
    <dbReference type="NCBI Taxonomy" id="53446"/>
    <lineage>
        <taxon>Bacteria</taxon>
        <taxon>Bacillati</taxon>
        <taxon>Actinomycetota</taxon>
        <taxon>Actinomycetes</taxon>
        <taxon>Kitasatosporales</taxon>
        <taxon>Streptomycetaceae</taxon>
        <taxon>Streptomyces</taxon>
        <taxon>Streptomyces cinnamoneus group</taxon>
    </lineage>
</organism>
<evidence type="ECO:0000313" key="2">
    <source>
        <dbReference type="Proteomes" id="UP000646244"/>
    </source>
</evidence>
<dbReference type="EMBL" id="BMVB01000003">
    <property type="protein sequence ID" value="GHC40841.1"/>
    <property type="molecule type" value="Genomic_DNA"/>
</dbReference>
<name>A0A918TGR3_STRCJ</name>
<evidence type="ECO:0000313" key="1">
    <source>
        <dbReference type="EMBL" id="GHC40841.1"/>
    </source>
</evidence>
<proteinExistence type="predicted"/>
<accession>A0A918TGR3</accession>
<comment type="caution">
    <text evidence="1">The sequence shown here is derived from an EMBL/GenBank/DDBJ whole genome shotgun (WGS) entry which is preliminary data.</text>
</comment>
<dbReference type="AlphaFoldDB" id="A0A918TGR3"/>
<gene>
    <name evidence="1" type="ORF">GCM10010507_13890</name>
</gene>
<protein>
    <submittedName>
        <fullName evidence="1">Uncharacterized protein</fullName>
    </submittedName>
</protein>
<dbReference type="Proteomes" id="UP000646244">
    <property type="component" value="Unassembled WGS sequence"/>
</dbReference>